<name>A0A3Q0QZG8_AMPCI</name>
<dbReference type="AlphaFoldDB" id="A0A3Q0QZG8"/>
<dbReference type="Pfam" id="PF03036">
    <property type="entry name" value="Perilipin"/>
    <property type="match status" value="1"/>
</dbReference>
<sequence length="128" mass="13859">LSAVSLQKVPCAAARLAKLPVVSSACASLSVLYTDTKSRHPCLKSACEVLESSVTALGIAACNRASPVIVKLKPQIDYIACKSLDWLEASFPVILSPTDQVTFPVLFLIRDKKKKKKKKKVYKALNGK</sequence>
<dbReference type="GO" id="GO:0005811">
    <property type="term" value="C:lipid droplet"/>
    <property type="evidence" value="ECO:0007669"/>
    <property type="project" value="UniProtKB-SubCell"/>
</dbReference>
<dbReference type="PANTHER" id="PTHR14024:SF54">
    <property type="entry name" value="PERILIPIN-2-LIKE"/>
    <property type="match status" value="1"/>
</dbReference>
<dbReference type="STRING" id="61819.ENSACIP00000002710"/>
<dbReference type="OMA" id="ANIRACK"/>
<evidence type="ECO:0000256" key="1">
    <source>
        <dbReference type="ARBA" id="ARBA00004502"/>
    </source>
</evidence>
<reference evidence="4" key="2">
    <citation type="submission" date="2025-09" db="UniProtKB">
        <authorList>
            <consortium name="Ensembl"/>
        </authorList>
    </citation>
    <scope>IDENTIFICATION</scope>
</reference>
<evidence type="ECO:0000313" key="4">
    <source>
        <dbReference type="Ensembl" id="ENSACIP00000002710.1"/>
    </source>
</evidence>
<dbReference type="Ensembl" id="ENSACIT00000002807.1">
    <property type="protein sequence ID" value="ENSACIP00000002710.1"/>
    <property type="gene ID" value="ENSACIG00000002199.1"/>
</dbReference>
<dbReference type="GO" id="GO:0019915">
    <property type="term" value="P:lipid storage"/>
    <property type="evidence" value="ECO:0007669"/>
    <property type="project" value="TreeGrafter"/>
</dbReference>
<keyword evidence="5" id="KW-1185">Reference proteome</keyword>
<dbReference type="GO" id="GO:0005829">
    <property type="term" value="C:cytosol"/>
    <property type="evidence" value="ECO:0007669"/>
    <property type="project" value="TreeGrafter"/>
</dbReference>
<dbReference type="InterPro" id="IPR004279">
    <property type="entry name" value="Perilipin"/>
</dbReference>
<keyword evidence="3" id="KW-0551">Lipid droplet</keyword>
<dbReference type="GO" id="GO:0010890">
    <property type="term" value="P:positive regulation of triglyceride storage"/>
    <property type="evidence" value="ECO:0007669"/>
    <property type="project" value="TreeGrafter"/>
</dbReference>
<accession>A0A3Q0QZG8</accession>
<organism evidence="4 5">
    <name type="scientific">Amphilophus citrinellus</name>
    <name type="common">Midas cichlid</name>
    <name type="synonym">Cichlasoma citrinellum</name>
    <dbReference type="NCBI Taxonomy" id="61819"/>
    <lineage>
        <taxon>Eukaryota</taxon>
        <taxon>Metazoa</taxon>
        <taxon>Chordata</taxon>
        <taxon>Craniata</taxon>
        <taxon>Vertebrata</taxon>
        <taxon>Euteleostomi</taxon>
        <taxon>Actinopterygii</taxon>
        <taxon>Neopterygii</taxon>
        <taxon>Teleostei</taxon>
        <taxon>Neoteleostei</taxon>
        <taxon>Acanthomorphata</taxon>
        <taxon>Ovalentaria</taxon>
        <taxon>Cichlomorphae</taxon>
        <taxon>Cichliformes</taxon>
        <taxon>Cichlidae</taxon>
        <taxon>New World cichlids</taxon>
        <taxon>Cichlasomatinae</taxon>
        <taxon>Heroini</taxon>
        <taxon>Amphilophus</taxon>
    </lineage>
</organism>
<dbReference type="GeneTree" id="ENSGT00940000169889"/>
<comment type="similarity">
    <text evidence="2">Belongs to the perilipin family.</text>
</comment>
<evidence type="ECO:0000313" key="5">
    <source>
        <dbReference type="Proteomes" id="UP000261340"/>
    </source>
</evidence>
<evidence type="ECO:0000256" key="3">
    <source>
        <dbReference type="ARBA" id="ARBA00022677"/>
    </source>
</evidence>
<reference evidence="4" key="1">
    <citation type="submission" date="2025-08" db="UniProtKB">
        <authorList>
            <consortium name="Ensembl"/>
        </authorList>
    </citation>
    <scope>IDENTIFICATION</scope>
</reference>
<proteinExistence type="inferred from homology"/>
<comment type="subcellular location">
    <subcellularLocation>
        <location evidence="1">Lipid droplet</location>
    </subcellularLocation>
</comment>
<dbReference type="PANTHER" id="PTHR14024">
    <property type="entry name" value="PERILIPIN"/>
    <property type="match status" value="1"/>
</dbReference>
<protein>
    <submittedName>
        <fullName evidence="4">Uncharacterized protein</fullName>
    </submittedName>
</protein>
<evidence type="ECO:0000256" key="2">
    <source>
        <dbReference type="ARBA" id="ARBA00006311"/>
    </source>
</evidence>
<dbReference type="Proteomes" id="UP000261340">
    <property type="component" value="Unplaced"/>
</dbReference>